<proteinExistence type="inferred from homology"/>
<dbReference type="InterPro" id="IPR046469">
    <property type="entry name" value="SAM_HAT_N"/>
</dbReference>
<accession>A0A7C0VCF0</accession>
<evidence type="ECO:0000259" key="4">
    <source>
        <dbReference type="Pfam" id="PF20257"/>
    </source>
</evidence>
<dbReference type="SUPFAM" id="SSF102522">
    <property type="entry name" value="Bacterial fluorinating enzyme, N-terminal domain"/>
    <property type="match status" value="1"/>
</dbReference>
<sequence>MRILTLLTDFGNKDPYVGIMKAVVLSMVDTHIVDITHEIPHGDIRRAAFFLKYYPFYFPEGTVHLIVVDPTVGSERRGIVSLYKGHYFVAPDNGVLTPVLGEVYRIDREPASHTFHGRDVFSPVAGELLLGEPLEKIGERIYDPVRIEFPVPVVNQDNITGEVIIIDRFGNLITNIPSDNIGEGDFVEYRGYEIPIVMSYSDVEPGKPLALVNSYGLLEIGINQGSAEAFFKGKIGDRIKIRRYHG</sequence>
<evidence type="ECO:0008006" key="6">
    <source>
        <dbReference type="Google" id="ProtNLM"/>
    </source>
</evidence>
<comment type="caution">
    <text evidence="5">The sequence shown here is derived from an EMBL/GenBank/DDBJ whole genome shotgun (WGS) entry which is preliminary data.</text>
</comment>
<comment type="similarity">
    <text evidence="2">Belongs to the SAM hydrolase / SAM-dependent halogenase family.</text>
</comment>
<dbReference type="Gene3D" id="3.40.50.10790">
    <property type="entry name" value="S-adenosyl-l-methionine hydroxide adenosyltransferase, N-terminal"/>
    <property type="match status" value="1"/>
</dbReference>
<evidence type="ECO:0000313" key="5">
    <source>
        <dbReference type="EMBL" id="HDI82278.1"/>
    </source>
</evidence>
<evidence type="ECO:0000256" key="1">
    <source>
        <dbReference type="ARBA" id="ARBA00022691"/>
    </source>
</evidence>
<dbReference type="InterPro" id="IPR023228">
    <property type="entry name" value="SAM_OH_AdoTrfase_N_sf"/>
</dbReference>
<evidence type="ECO:0000259" key="3">
    <source>
        <dbReference type="Pfam" id="PF01887"/>
    </source>
</evidence>
<evidence type="ECO:0000256" key="2">
    <source>
        <dbReference type="ARBA" id="ARBA00024035"/>
    </source>
</evidence>
<dbReference type="Pfam" id="PF01887">
    <property type="entry name" value="SAM_HAT_N"/>
    <property type="match status" value="1"/>
</dbReference>
<dbReference type="PANTHER" id="PTHR35092:SF1">
    <property type="entry name" value="CHLORINASE MJ1651"/>
    <property type="match status" value="1"/>
</dbReference>
<name>A0A7C0VCF0_UNCW3</name>
<keyword evidence="1" id="KW-0949">S-adenosyl-L-methionine</keyword>
<reference evidence="5" key="1">
    <citation type="journal article" date="2020" name="mSystems">
        <title>Genome- and Community-Level Interaction Insights into Carbon Utilization and Element Cycling Functions of Hydrothermarchaeota in Hydrothermal Sediment.</title>
        <authorList>
            <person name="Zhou Z."/>
            <person name="Liu Y."/>
            <person name="Xu W."/>
            <person name="Pan J."/>
            <person name="Luo Z.H."/>
            <person name="Li M."/>
        </authorList>
    </citation>
    <scope>NUCLEOTIDE SEQUENCE [LARGE SCALE GENOMIC DNA]</scope>
    <source>
        <strain evidence="5">HyVt-102</strain>
    </source>
</reference>
<feature type="domain" description="S-adenosyl-l-methionine hydroxide adenosyltransferase C-terminal" evidence="4">
    <location>
        <begin position="161"/>
        <end position="239"/>
    </location>
</feature>
<organism evidence="5">
    <name type="scientific">candidate division WOR-3 bacterium</name>
    <dbReference type="NCBI Taxonomy" id="2052148"/>
    <lineage>
        <taxon>Bacteria</taxon>
        <taxon>Bacteria division WOR-3</taxon>
    </lineage>
</organism>
<dbReference type="PIRSF" id="PIRSF006779">
    <property type="entry name" value="UCP006779"/>
    <property type="match status" value="1"/>
</dbReference>
<dbReference type="InterPro" id="IPR046470">
    <property type="entry name" value="SAM_HAT_C"/>
</dbReference>
<dbReference type="SUPFAM" id="SSF101852">
    <property type="entry name" value="Bacterial fluorinating enzyme, C-terminal domain"/>
    <property type="match status" value="1"/>
</dbReference>
<dbReference type="PANTHER" id="PTHR35092">
    <property type="entry name" value="CHLORINASE MJ1651"/>
    <property type="match status" value="1"/>
</dbReference>
<dbReference type="AlphaFoldDB" id="A0A7C0VCF0"/>
<dbReference type="Pfam" id="PF20257">
    <property type="entry name" value="SAM_HAT_C"/>
    <property type="match status" value="1"/>
</dbReference>
<feature type="domain" description="S-adenosyl-l-methionine hydroxide adenosyltransferase N-terminal" evidence="3">
    <location>
        <begin position="4"/>
        <end position="138"/>
    </location>
</feature>
<gene>
    <name evidence="5" type="ORF">ENF18_00620</name>
</gene>
<protein>
    <recommendedName>
        <fullName evidence="6">SAM-dependent chlorinase/fluorinase</fullName>
    </recommendedName>
</protein>
<dbReference type="Gene3D" id="2.40.30.90">
    <property type="entry name" value="Bacterial fluorinating enzyme like"/>
    <property type="match status" value="1"/>
</dbReference>
<dbReference type="Proteomes" id="UP000885847">
    <property type="component" value="Unassembled WGS sequence"/>
</dbReference>
<dbReference type="InterPro" id="IPR002747">
    <property type="entry name" value="SAM_OH_AdoTrfase"/>
</dbReference>
<dbReference type="InterPro" id="IPR023227">
    <property type="entry name" value="SAM_OH_AdoTrfase_C_sf"/>
</dbReference>
<dbReference type="EMBL" id="DQWE01000030">
    <property type="protein sequence ID" value="HDI82278.1"/>
    <property type="molecule type" value="Genomic_DNA"/>
</dbReference>